<dbReference type="Gene3D" id="2.40.128.270">
    <property type="match status" value="1"/>
</dbReference>
<dbReference type="InterPro" id="IPR005184">
    <property type="entry name" value="DUF306_Meta_HslJ"/>
</dbReference>
<accession>A0ABQ2NEW4</accession>
<dbReference type="Pfam" id="PF03724">
    <property type="entry name" value="META"/>
    <property type="match status" value="1"/>
</dbReference>
<organism evidence="3 4">
    <name type="scientific">Cloacibacterium rupense</name>
    <dbReference type="NCBI Taxonomy" id="517423"/>
    <lineage>
        <taxon>Bacteria</taxon>
        <taxon>Pseudomonadati</taxon>
        <taxon>Bacteroidota</taxon>
        <taxon>Flavobacteriia</taxon>
        <taxon>Flavobacteriales</taxon>
        <taxon>Weeksellaceae</taxon>
    </lineage>
</organism>
<comment type="caution">
    <text evidence="3">The sequence shown here is derived from an EMBL/GenBank/DDBJ whole genome shotgun (WGS) entry which is preliminary data.</text>
</comment>
<dbReference type="Gene3D" id="2.40.128.640">
    <property type="match status" value="1"/>
</dbReference>
<dbReference type="EMBL" id="BMLV01000001">
    <property type="protein sequence ID" value="GGP01602.1"/>
    <property type="molecule type" value="Genomic_DNA"/>
</dbReference>
<sequence>MKMKSFTKKTVFALILAFLFVNLTSCQNQVSNNNTHNAQNSLDYDGIYRGTLPCASCEGIKTTIYLNRDSTYKVVTSYLGKEQNTQEETGKFTWDKTGTIIKLKSNNSSAVTQYFVGENMLTLLDKSGNKITGNLAPNYILTKENYALLNKKWRPIEILGKPVILNEKNTKEPTLTFDDNSNRYLAVTDCNNISGGFEILPFNKLKFSPGMSTMMACESMEIEQKLGEVLRQADGFIINGDELTLIKGRMAPLAKFKTPMH</sequence>
<reference evidence="4" key="1">
    <citation type="journal article" date="2019" name="Int. J. Syst. Evol. Microbiol.">
        <title>The Global Catalogue of Microorganisms (GCM) 10K type strain sequencing project: providing services to taxonomists for standard genome sequencing and annotation.</title>
        <authorList>
            <consortium name="The Broad Institute Genomics Platform"/>
            <consortium name="The Broad Institute Genome Sequencing Center for Infectious Disease"/>
            <person name="Wu L."/>
            <person name="Ma J."/>
        </authorList>
    </citation>
    <scope>NUCLEOTIDE SEQUENCE [LARGE SCALE GENOMIC DNA]</scope>
    <source>
        <strain evidence="4">CGMCC 1.7656</strain>
    </source>
</reference>
<evidence type="ECO:0000313" key="4">
    <source>
        <dbReference type="Proteomes" id="UP000620064"/>
    </source>
</evidence>
<dbReference type="Proteomes" id="UP000620064">
    <property type="component" value="Unassembled WGS sequence"/>
</dbReference>
<feature type="domain" description="DUF306" evidence="2">
    <location>
        <begin position="147"/>
        <end position="257"/>
    </location>
</feature>
<dbReference type="InterPro" id="IPR038670">
    <property type="entry name" value="HslJ-like_sf"/>
</dbReference>
<dbReference type="PANTHER" id="PTHR35535">
    <property type="entry name" value="HEAT SHOCK PROTEIN HSLJ"/>
    <property type="match status" value="1"/>
</dbReference>
<dbReference type="Pfam" id="PF04170">
    <property type="entry name" value="NlpE"/>
    <property type="match status" value="1"/>
</dbReference>
<evidence type="ECO:0000259" key="2">
    <source>
        <dbReference type="Pfam" id="PF03724"/>
    </source>
</evidence>
<name>A0ABQ2NEW4_9FLAO</name>
<evidence type="ECO:0000256" key="1">
    <source>
        <dbReference type="SAM" id="SignalP"/>
    </source>
</evidence>
<keyword evidence="4" id="KW-1185">Reference proteome</keyword>
<protein>
    <recommendedName>
        <fullName evidence="2">DUF306 domain-containing protein</fullName>
    </recommendedName>
</protein>
<gene>
    <name evidence="3" type="ORF">GCM10010992_02640</name>
</gene>
<dbReference type="InterPro" id="IPR007298">
    <property type="entry name" value="Cu-R_lipoprotein_NlpE"/>
</dbReference>
<evidence type="ECO:0000313" key="3">
    <source>
        <dbReference type="EMBL" id="GGP01602.1"/>
    </source>
</evidence>
<dbReference type="InterPro" id="IPR053147">
    <property type="entry name" value="Hsp_HslJ-like"/>
</dbReference>
<keyword evidence="1" id="KW-0732">Signal</keyword>
<feature type="chain" id="PRO_5045079039" description="DUF306 domain-containing protein" evidence="1">
    <location>
        <begin position="29"/>
        <end position="261"/>
    </location>
</feature>
<dbReference type="PANTHER" id="PTHR35535:SF1">
    <property type="entry name" value="HEAT SHOCK PROTEIN HSLJ"/>
    <property type="match status" value="1"/>
</dbReference>
<proteinExistence type="predicted"/>
<feature type="signal peptide" evidence="1">
    <location>
        <begin position="1"/>
        <end position="28"/>
    </location>
</feature>